<keyword evidence="2" id="KW-1185">Reference proteome</keyword>
<reference evidence="1 2" key="1">
    <citation type="submission" date="2019-04" db="EMBL/GenBank/DDBJ databases">
        <title>Taxonomy of novel Haliea sp. from mangrove soil of West Coast of India.</title>
        <authorList>
            <person name="Verma A."/>
            <person name="Kumar P."/>
            <person name="Krishnamurthi S."/>
        </authorList>
    </citation>
    <scope>NUCLEOTIDE SEQUENCE [LARGE SCALE GENOMIC DNA]</scope>
    <source>
        <strain evidence="1 2">SAOS-164</strain>
    </source>
</reference>
<dbReference type="InterPro" id="IPR051135">
    <property type="entry name" value="Gal/GlcNAc/GalNAc_ST"/>
</dbReference>
<dbReference type="InterPro" id="IPR027417">
    <property type="entry name" value="P-loop_NTPase"/>
</dbReference>
<accession>A0A4Z0LX67</accession>
<dbReference type="Proteomes" id="UP000298050">
    <property type="component" value="Unassembled WGS sequence"/>
</dbReference>
<organism evidence="1 2">
    <name type="scientific">Mangrovimicrobium sediminis</name>
    <dbReference type="NCBI Taxonomy" id="2562682"/>
    <lineage>
        <taxon>Bacteria</taxon>
        <taxon>Pseudomonadati</taxon>
        <taxon>Pseudomonadota</taxon>
        <taxon>Gammaproteobacteria</taxon>
        <taxon>Cellvibrionales</taxon>
        <taxon>Halieaceae</taxon>
        <taxon>Mangrovimicrobium</taxon>
    </lineage>
</organism>
<dbReference type="GO" id="GO:0001517">
    <property type="term" value="F:N-acetylglucosamine 6-O-sulfotransferase activity"/>
    <property type="evidence" value="ECO:0007669"/>
    <property type="project" value="TreeGrafter"/>
</dbReference>
<dbReference type="PANTHER" id="PTHR10704:SF44">
    <property type="entry name" value="LD35051P-RELATED"/>
    <property type="match status" value="1"/>
</dbReference>
<gene>
    <name evidence="1" type="ORF">E4634_17365</name>
</gene>
<sequence>MANSSTLGERLRRSAYTTRYAWWTQIPGLSGVVARHHAPGTRPVLLLSLPRSGSSWVGKVLGAAENAAYLREPVTQGLKEEMSGGIVRNILGDTLGEHYRSAALRALRGIPKFSRNIATSPEQWGLLGRSSRIVVIKEVNPLALPVYIEAARPYVILLLRHPAAVALSHQKLGWLGNPDTVAGSPSDGDVWLRNGWRQAEVIASALRTLATYEGHCVIRYEDMCLAPEKEFERVARETGLQFGPDLEGEISRTTSGTVDNGAYSVQRDSRRMAWRWREEIDPGALRNLREGYRRVPTGYYDGDDEWLSL</sequence>
<proteinExistence type="predicted"/>
<dbReference type="OrthoDB" id="1431348at2"/>
<dbReference type="SUPFAM" id="SSF52540">
    <property type="entry name" value="P-loop containing nucleoside triphosphate hydrolases"/>
    <property type="match status" value="1"/>
</dbReference>
<dbReference type="EMBL" id="SRLE01000012">
    <property type="protein sequence ID" value="TGD71879.1"/>
    <property type="molecule type" value="Genomic_DNA"/>
</dbReference>
<dbReference type="GO" id="GO:0006044">
    <property type="term" value="P:N-acetylglucosamine metabolic process"/>
    <property type="evidence" value="ECO:0007669"/>
    <property type="project" value="TreeGrafter"/>
</dbReference>
<dbReference type="PANTHER" id="PTHR10704">
    <property type="entry name" value="CARBOHYDRATE SULFOTRANSFERASE"/>
    <property type="match status" value="1"/>
</dbReference>
<comment type="caution">
    <text evidence="1">The sequence shown here is derived from an EMBL/GenBank/DDBJ whole genome shotgun (WGS) entry which is preliminary data.</text>
</comment>
<name>A0A4Z0LX67_9GAMM</name>
<dbReference type="GO" id="GO:0006790">
    <property type="term" value="P:sulfur compound metabolic process"/>
    <property type="evidence" value="ECO:0007669"/>
    <property type="project" value="TreeGrafter"/>
</dbReference>
<dbReference type="Gene3D" id="3.40.50.300">
    <property type="entry name" value="P-loop containing nucleotide triphosphate hydrolases"/>
    <property type="match status" value="1"/>
</dbReference>
<evidence type="ECO:0000313" key="1">
    <source>
        <dbReference type="EMBL" id="TGD71879.1"/>
    </source>
</evidence>
<protein>
    <submittedName>
        <fullName evidence="1">Uncharacterized protein</fullName>
    </submittedName>
</protein>
<evidence type="ECO:0000313" key="2">
    <source>
        <dbReference type="Proteomes" id="UP000298050"/>
    </source>
</evidence>
<dbReference type="AlphaFoldDB" id="A0A4Z0LX67"/>